<keyword evidence="15" id="KW-1185">Reference proteome</keyword>
<evidence type="ECO:0000256" key="11">
    <source>
        <dbReference type="SAM" id="MobiDB-lite"/>
    </source>
</evidence>
<feature type="domain" description="PASTA" evidence="13">
    <location>
        <begin position="577"/>
        <end position="648"/>
    </location>
</feature>
<comment type="caution">
    <text evidence="14">The sequence shown here is derived from an EMBL/GenBank/DDBJ whole genome shotgun (WGS) entry which is preliminary data.</text>
</comment>
<gene>
    <name evidence="14" type="primary">pknB</name>
    <name evidence="14" type="ORF">ACFQGD_03745</name>
</gene>
<evidence type="ECO:0000256" key="9">
    <source>
        <dbReference type="ARBA" id="ARBA00048679"/>
    </source>
</evidence>
<dbReference type="GO" id="GO:0016301">
    <property type="term" value="F:kinase activity"/>
    <property type="evidence" value="ECO:0007669"/>
    <property type="project" value="UniProtKB-KW"/>
</dbReference>
<dbReference type="InterPro" id="IPR008271">
    <property type="entry name" value="Ser/Thr_kinase_AS"/>
</dbReference>
<dbReference type="CDD" id="cd06577">
    <property type="entry name" value="PASTA_pknB"/>
    <property type="match status" value="4"/>
</dbReference>
<feature type="domain" description="PASTA" evidence="13">
    <location>
        <begin position="441"/>
        <end position="510"/>
    </location>
</feature>
<dbReference type="SMART" id="SM00220">
    <property type="entry name" value="S_TKc"/>
    <property type="match status" value="1"/>
</dbReference>
<dbReference type="Proteomes" id="UP001596337">
    <property type="component" value="Unassembled WGS sequence"/>
</dbReference>
<evidence type="ECO:0000256" key="5">
    <source>
        <dbReference type="ARBA" id="ARBA00022741"/>
    </source>
</evidence>
<name>A0ABW2BV91_9PSEU</name>
<accession>A0ABW2BV91</accession>
<feature type="region of interest" description="Disordered" evidence="11">
    <location>
        <begin position="1"/>
        <end position="22"/>
    </location>
</feature>
<comment type="catalytic activity">
    <reaction evidence="9">
        <text>L-seryl-[protein] + ATP = O-phospho-L-seryl-[protein] + ADP + H(+)</text>
        <dbReference type="Rhea" id="RHEA:17989"/>
        <dbReference type="Rhea" id="RHEA-COMP:9863"/>
        <dbReference type="Rhea" id="RHEA-COMP:11604"/>
        <dbReference type="ChEBI" id="CHEBI:15378"/>
        <dbReference type="ChEBI" id="CHEBI:29999"/>
        <dbReference type="ChEBI" id="CHEBI:30616"/>
        <dbReference type="ChEBI" id="CHEBI:83421"/>
        <dbReference type="ChEBI" id="CHEBI:456216"/>
        <dbReference type="EC" id="2.7.11.1"/>
    </reaction>
</comment>
<feature type="region of interest" description="Disordered" evidence="11">
    <location>
        <begin position="650"/>
        <end position="692"/>
    </location>
</feature>
<dbReference type="NCBIfam" id="NF033483">
    <property type="entry name" value="PknB_PASTA_kin"/>
    <property type="match status" value="1"/>
</dbReference>
<evidence type="ECO:0000256" key="10">
    <source>
        <dbReference type="PROSITE-ProRule" id="PRU10141"/>
    </source>
</evidence>
<comment type="catalytic activity">
    <reaction evidence="8">
        <text>L-threonyl-[protein] + ATP = O-phospho-L-threonyl-[protein] + ADP + H(+)</text>
        <dbReference type="Rhea" id="RHEA:46608"/>
        <dbReference type="Rhea" id="RHEA-COMP:11060"/>
        <dbReference type="Rhea" id="RHEA-COMP:11605"/>
        <dbReference type="ChEBI" id="CHEBI:15378"/>
        <dbReference type="ChEBI" id="CHEBI:30013"/>
        <dbReference type="ChEBI" id="CHEBI:30616"/>
        <dbReference type="ChEBI" id="CHEBI:61977"/>
        <dbReference type="ChEBI" id="CHEBI:456216"/>
        <dbReference type="EC" id="2.7.11.1"/>
    </reaction>
</comment>
<organism evidence="14 15">
    <name type="scientific">Haloechinothrix salitolerans</name>
    <dbReference type="NCBI Taxonomy" id="926830"/>
    <lineage>
        <taxon>Bacteria</taxon>
        <taxon>Bacillati</taxon>
        <taxon>Actinomycetota</taxon>
        <taxon>Actinomycetes</taxon>
        <taxon>Pseudonocardiales</taxon>
        <taxon>Pseudonocardiaceae</taxon>
        <taxon>Haloechinothrix</taxon>
    </lineage>
</organism>
<keyword evidence="4" id="KW-0677">Repeat</keyword>
<evidence type="ECO:0000259" key="13">
    <source>
        <dbReference type="PROSITE" id="PS51178"/>
    </source>
</evidence>
<dbReference type="PROSITE" id="PS00107">
    <property type="entry name" value="PROTEIN_KINASE_ATP"/>
    <property type="match status" value="1"/>
</dbReference>
<dbReference type="PANTHER" id="PTHR43289">
    <property type="entry name" value="MITOGEN-ACTIVATED PROTEIN KINASE KINASE KINASE 20-RELATED"/>
    <property type="match status" value="1"/>
</dbReference>
<dbReference type="Pfam" id="PF00069">
    <property type="entry name" value="Pkinase"/>
    <property type="match status" value="1"/>
</dbReference>
<evidence type="ECO:0000313" key="15">
    <source>
        <dbReference type="Proteomes" id="UP001596337"/>
    </source>
</evidence>
<evidence type="ECO:0000256" key="1">
    <source>
        <dbReference type="ARBA" id="ARBA00012513"/>
    </source>
</evidence>
<evidence type="ECO:0000313" key="14">
    <source>
        <dbReference type="EMBL" id="MFC6866250.1"/>
    </source>
</evidence>
<dbReference type="PROSITE" id="PS00108">
    <property type="entry name" value="PROTEIN_KINASE_ST"/>
    <property type="match status" value="1"/>
</dbReference>
<dbReference type="CDD" id="cd14014">
    <property type="entry name" value="STKc_PknB_like"/>
    <property type="match status" value="1"/>
</dbReference>
<dbReference type="EC" id="2.7.11.1" evidence="1"/>
<dbReference type="SUPFAM" id="SSF56112">
    <property type="entry name" value="Protein kinase-like (PK-like)"/>
    <property type="match status" value="1"/>
</dbReference>
<dbReference type="InterPro" id="IPR017441">
    <property type="entry name" value="Protein_kinase_ATP_BS"/>
</dbReference>
<feature type="domain" description="PASTA" evidence="13">
    <location>
        <begin position="362"/>
        <end position="440"/>
    </location>
</feature>
<sequence>MSTSYERGDVSEGPASSATPAGPRLLAERYEVSTLIGRGGMSDVWRGRDVRLGREVAIKILRADLVRDESFQERFRAEACHSAALNHPAIVSLYDTGETEGPSGTTPFIVMEYVDGRTLRDILSTNGALDTKHALRVMADVCAALDFSHRHGVIHRDVKPGNIMLTNSGAVRVMDFGIARAAHDARAGMTLPSAVIGTAHYLSPEQVRGQRVDARSDVYAAGCTLYELLTGRPPFTGDSPVAVTYQHLQETPAAPSSVRPSIGEDLDAVVLKALTKGAANRYQSTIEMRSDLVRILAGKRPRAPRILAPDRVVPAAPTQRITADDTKRREDTGARRGMPYLAAFGAAAMLIFLLWQFNPWANEPVAAIPRISGQQFMAAESELRELGFTQIERNVIPCWAQAFGKKPVCGSDEYGRVLGTTPSEGTKVATSTGIVVDIGQAPRQFQMPSLIGKKKGKVRDLLEEKGLLLNPNIKELENRNPALSNQIVRQYPEPGYTVAQGETVKLTVYERPTMVRVVDYTGKNEEAARAGLSSVGFEVVTEWTASAEPKGTVVAQEPSSDKAVKGSSVVITVSDGSEHPMAMPDLFGMSEGEAREELTESGHTGIVQVADYDLAEKYQDYDGLVVATRPEEETTIKQADRVVLYIGQYHNESGKYGSPSEPTEPPGESEEPPPSGPPRPGLPQHAPRSGRR</sequence>
<feature type="compositionally biased region" description="Basic and acidic residues" evidence="11">
    <location>
        <begin position="1"/>
        <end position="10"/>
    </location>
</feature>
<feature type="domain" description="Protein kinase" evidence="12">
    <location>
        <begin position="30"/>
        <end position="293"/>
    </location>
</feature>
<evidence type="ECO:0000256" key="4">
    <source>
        <dbReference type="ARBA" id="ARBA00022737"/>
    </source>
</evidence>
<keyword evidence="6 14" id="KW-0418">Kinase</keyword>
<dbReference type="InterPro" id="IPR011009">
    <property type="entry name" value="Kinase-like_dom_sf"/>
</dbReference>
<dbReference type="RefSeq" id="WP_390221007.1">
    <property type="nucleotide sequence ID" value="NZ_JBHSXX010000001.1"/>
</dbReference>
<dbReference type="SMART" id="SM00740">
    <property type="entry name" value="PASTA"/>
    <property type="match status" value="4"/>
</dbReference>
<proteinExistence type="predicted"/>
<reference evidence="15" key="1">
    <citation type="journal article" date="2019" name="Int. J. Syst. Evol. Microbiol.">
        <title>The Global Catalogue of Microorganisms (GCM) 10K type strain sequencing project: providing services to taxonomists for standard genome sequencing and annotation.</title>
        <authorList>
            <consortium name="The Broad Institute Genomics Platform"/>
            <consortium name="The Broad Institute Genome Sequencing Center for Infectious Disease"/>
            <person name="Wu L."/>
            <person name="Ma J."/>
        </authorList>
    </citation>
    <scope>NUCLEOTIDE SEQUENCE [LARGE SCALE GENOMIC DNA]</scope>
    <source>
        <strain evidence="15">KCTC 32255</strain>
    </source>
</reference>
<keyword evidence="2" id="KW-0723">Serine/threonine-protein kinase</keyword>
<keyword evidence="7 10" id="KW-0067">ATP-binding</keyword>
<dbReference type="EMBL" id="JBHSXX010000001">
    <property type="protein sequence ID" value="MFC6866250.1"/>
    <property type="molecule type" value="Genomic_DNA"/>
</dbReference>
<evidence type="ECO:0000259" key="12">
    <source>
        <dbReference type="PROSITE" id="PS50011"/>
    </source>
</evidence>
<dbReference type="PROSITE" id="PS51178">
    <property type="entry name" value="PASTA"/>
    <property type="match status" value="4"/>
</dbReference>
<dbReference type="InterPro" id="IPR005543">
    <property type="entry name" value="PASTA_dom"/>
</dbReference>
<dbReference type="Pfam" id="PF03793">
    <property type="entry name" value="PASTA"/>
    <property type="match status" value="3"/>
</dbReference>
<keyword evidence="3" id="KW-0808">Transferase</keyword>
<evidence type="ECO:0000256" key="6">
    <source>
        <dbReference type="ARBA" id="ARBA00022777"/>
    </source>
</evidence>
<keyword evidence="5 10" id="KW-0547">Nucleotide-binding</keyword>
<dbReference type="PROSITE" id="PS50011">
    <property type="entry name" value="PROTEIN_KINASE_DOM"/>
    <property type="match status" value="1"/>
</dbReference>
<dbReference type="Gene3D" id="3.30.10.20">
    <property type="match status" value="4"/>
</dbReference>
<feature type="domain" description="PASTA" evidence="13">
    <location>
        <begin position="511"/>
        <end position="575"/>
    </location>
</feature>
<evidence type="ECO:0000256" key="3">
    <source>
        <dbReference type="ARBA" id="ARBA00022679"/>
    </source>
</evidence>
<dbReference type="Gene3D" id="3.30.200.20">
    <property type="entry name" value="Phosphorylase Kinase, domain 1"/>
    <property type="match status" value="1"/>
</dbReference>
<evidence type="ECO:0000256" key="2">
    <source>
        <dbReference type="ARBA" id="ARBA00022527"/>
    </source>
</evidence>
<feature type="binding site" evidence="10">
    <location>
        <position position="59"/>
    </location>
    <ligand>
        <name>ATP</name>
        <dbReference type="ChEBI" id="CHEBI:30616"/>
    </ligand>
</feature>
<evidence type="ECO:0000256" key="8">
    <source>
        <dbReference type="ARBA" id="ARBA00047899"/>
    </source>
</evidence>
<protein>
    <recommendedName>
        <fullName evidence="1">non-specific serine/threonine protein kinase</fullName>
        <ecNumber evidence="1">2.7.11.1</ecNumber>
    </recommendedName>
</protein>
<dbReference type="PANTHER" id="PTHR43289:SF6">
    <property type="entry name" value="SERINE_THREONINE-PROTEIN KINASE NEKL-3"/>
    <property type="match status" value="1"/>
</dbReference>
<evidence type="ECO:0000256" key="7">
    <source>
        <dbReference type="ARBA" id="ARBA00022840"/>
    </source>
</evidence>
<dbReference type="InterPro" id="IPR000719">
    <property type="entry name" value="Prot_kinase_dom"/>
</dbReference>
<feature type="compositionally biased region" description="Pro residues" evidence="11">
    <location>
        <begin position="672"/>
        <end position="681"/>
    </location>
</feature>
<dbReference type="Gene3D" id="1.10.510.10">
    <property type="entry name" value="Transferase(Phosphotransferase) domain 1"/>
    <property type="match status" value="1"/>
</dbReference>